<evidence type="ECO:0000313" key="9">
    <source>
        <dbReference type="Proteomes" id="UP000198828"/>
    </source>
</evidence>
<keyword evidence="2 8" id="KW-0489">Methyltransferase</keyword>
<dbReference type="GO" id="GO:0006779">
    <property type="term" value="P:porphyrin-containing compound biosynthetic process"/>
    <property type="evidence" value="ECO:0007669"/>
    <property type="project" value="InterPro"/>
</dbReference>
<gene>
    <name evidence="8" type="ORF">SAMN05660923_00073</name>
</gene>
<dbReference type="GO" id="GO:0008168">
    <property type="term" value="F:methyltransferase activity"/>
    <property type="evidence" value="ECO:0007669"/>
    <property type="project" value="UniProtKB-KW"/>
</dbReference>
<feature type="domain" description="Uroporphyrinogen decarboxylase (URO-D)" evidence="7">
    <location>
        <begin position="3"/>
        <end position="336"/>
    </location>
</feature>
<dbReference type="NCBIfam" id="TIGR01463">
    <property type="entry name" value="mtaA_cmuA"/>
    <property type="match status" value="1"/>
</dbReference>
<dbReference type="InterPro" id="IPR038071">
    <property type="entry name" value="UROD/MetE-like_sf"/>
</dbReference>
<dbReference type="Gene3D" id="3.20.20.210">
    <property type="match status" value="1"/>
</dbReference>
<dbReference type="GO" id="GO:0004853">
    <property type="term" value="F:uroporphyrinogen decarboxylase activity"/>
    <property type="evidence" value="ECO:0007669"/>
    <property type="project" value="InterPro"/>
</dbReference>
<evidence type="ECO:0000256" key="4">
    <source>
        <dbReference type="ARBA" id="ARBA00022723"/>
    </source>
</evidence>
<sequence>MNSRERLLSALKGNKVDRLPCICPGGMMNMIITELMERTGIMWPDAHIDANKMADLAAAVYEYGMFENYGVPFCMTIEAEAMGAGIDMGSKIFEPHVVDYVIDSVSEYNKLKALDVNSGRAKVTIDAISILNNKGGGVPIVGNLSGPISVASSLMEPVTYYKELRRKREDSHKFMEFVTEQIIKFGQAQVEAGADLITISDPSGTGEILGPKYFEEYAVKYLNMLIDGIREVDKDFPIIVHICGQMRSVYSQINELKADAFSFDAVVNIKEIRKHMEDKILMGNISSFALQSANEEKIKRMTENSINSGINIVSPACGLGTQSPMKNIQAILKTVRGEN</sequence>
<keyword evidence="4" id="KW-0479">Metal-binding</keyword>
<keyword evidence="5" id="KW-0862">Zinc</keyword>
<evidence type="ECO:0000256" key="1">
    <source>
        <dbReference type="ARBA" id="ARBA00001947"/>
    </source>
</evidence>
<keyword evidence="6" id="KW-0484">Methanogenesis</keyword>
<dbReference type="EMBL" id="FNNG01000001">
    <property type="protein sequence ID" value="SDW02850.1"/>
    <property type="molecule type" value="Genomic_DNA"/>
</dbReference>
<dbReference type="RefSeq" id="WP_200773575.1">
    <property type="nucleotide sequence ID" value="NZ_FNNG01000001.1"/>
</dbReference>
<dbReference type="NCBIfam" id="NF004889">
    <property type="entry name" value="PRK06252.1"/>
    <property type="match status" value="1"/>
</dbReference>
<reference evidence="8 9" key="1">
    <citation type="submission" date="2016-10" db="EMBL/GenBank/DDBJ databases">
        <authorList>
            <person name="de Groot N.N."/>
        </authorList>
    </citation>
    <scope>NUCLEOTIDE SEQUENCE [LARGE SCALE GENOMIC DNA]</scope>
    <source>
        <strain evidence="8 9">DSM 23310</strain>
    </source>
</reference>
<dbReference type="GO" id="GO:0032259">
    <property type="term" value="P:methylation"/>
    <property type="evidence" value="ECO:0007669"/>
    <property type="project" value="UniProtKB-KW"/>
</dbReference>
<comment type="cofactor">
    <cofactor evidence="1">
        <name>Zn(2+)</name>
        <dbReference type="ChEBI" id="CHEBI:29105"/>
    </cofactor>
</comment>
<protein>
    <submittedName>
        <fullName evidence="8">[methyl-Co(III) methanol-specific corrinoid protein]:coenzyme M methyltransferase</fullName>
    </submittedName>
</protein>
<accession>A0A1H2Q763</accession>
<dbReference type="InterPro" id="IPR006360">
    <property type="entry name" value="Mtase_MtaA_CmuA"/>
</dbReference>
<evidence type="ECO:0000259" key="7">
    <source>
        <dbReference type="Pfam" id="PF01208"/>
    </source>
</evidence>
<dbReference type="PANTHER" id="PTHR47099">
    <property type="entry name" value="METHYLCOBAMIDE:COM METHYLTRANSFERASE MTBA"/>
    <property type="match status" value="1"/>
</dbReference>
<organism evidence="8 9">
    <name type="scientific">Tepidimicrobium xylanilyticum</name>
    <dbReference type="NCBI Taxonomy" id="1123352"/>
    <lineage>
        <taxon>Bacteria</taxon>
        <taxon>Bacillati</taxon>
        <taxon>Bacillota</taxon>
        <taxon>Tissierellia</taxon>
        <taxon>Tissierellales</taxon>
        <taxon>Tepidimicrobiaceae</taxon>
        <taxon>Tepidimicrobium</taxon>
    </lineage>
</organism>
<dbReference type="InterPro" id="IPR052024">
    <property type="entry name" value="Methanogen_methyltrans"/>
</dbReference>
<evidence type="ECO:0000313" key="8">
    <source>
        <dbReference type="EMBL" id="SDW02850.1"/>
    </source>
</evidence>
<dbReference type="InterPro" id="IPR000257">
    <property type="entry name" value="Uroporphyrinogen_deCOase"/>
</dbReference>
<evidence type="ECO:0000256" key="3">
    <source>
        <dbReference type="ARBA" id="ARBA00022679"/>
    </source>
</evidence>
<dbReference type="GO" id="GO:0015948">
    <property type="term" value="P:methanogenesis"/>
    <property type="evidence" value="ECO:0007669"/>
    <property type="project" value="UniProtKB-KW"/>
</dbReference>
<keyword evidence="9" id="KW-1185">Reference proteome</keyword>
<dbReference type="GO" id="GO:0046872">
    <property type="term" value="F:metal ion binding"/>
    <property type="evidence" value="ECO:0007669"/>
    <property type="project" value="UniProtKB-KW"/>
</dbReference>
<evidence type="ECO:0000256" key="2">
    <source>
        <dbReference type="ARBA" id="ARBA00022603"/>
    </source>
</evidence>
<dbReference type="AlphaFoldDB" id="A0A1H2Q763"/>
<proteinExistence type="predicted"/>
<dbReference type="GO" id="GO:0006730">
    <property type="term" value="P:one-carbon metabolic process"/>
    <property type="evidence" value="ECO:0007669"/>
    <property type="project" value="InterPro"/>
</dbReference>
<dbReference type="Proteomes" id="UP000198828">
    <property type="component" value="Unassembled WGS sequence"/>
</dbReference>
<dbReference type="SUPFAM" id="SSF51726">
    <property type="entry name" value="UROD/MetE-like"/>
    <property type="match status" value="1"/>
</dbReference>
<keyword evidence="3 8" id="KW-0808">Transferase</keyword>
<dbReference type="PANTHER" id="PTHR47099:SF1">
    <property type="entry name" value="METHYLCOBAMIDE:COM METHYLTRANSFERASE MTBA"/>
    <property type="match status" value="1"/>
</dbReference>
<evidence type="ECO:0000256" key="5">
    <source>
        <dbReference type="ARBA" id="ARBA00022833"/>
    </source>
</evidence>
<name>A0A1H2Q763_9FIRM</name>
<evidence type="ECO:0000256" key="6">
    <source>
        <dbReference type="ARBA" id="ARBA00022994"/>
    </source>
</evidence>
<dbReference type="Pfam" id="PF01208">
    <property type="entry name" value="URO-D"/>
    <property type="match status" value="1"/>
</dbReference>